<evidence type="ECO:0000256" key="6">
    <source>
        <dbReference type="SAM" id="MobiDB-lite"/>
    </source>
</evidence>
<dbReference type="InterPro" id="IPR003162">
    <property type="entry name" value="TFIID-31"/>
</dbReference>
<dbReference type="Proteomes" id="UP000472270">
    <property type="component" value="Unassembled WGS sequence"/>
</dbReference>
<keyword evidence="5" id="KW-0539">Nucleus</keyword>
<reference evidence="7" key="1">
    <citation type="submission" date="2025-08" db="UniProtKB">
        <authorList>
            <consortium name="Ensembl"/>
        </authorList>
    </citation>
    <scope>IDENTIFICATION</scope>
</reference>
<dbReference type="InterPro" id="IPR051431">
    <property type="entry name" value="TFIID_subunit_9"/>
</dbReference>
<evidence type="ECO:0000256" key="5">
    <source>
        <dbReference type="ARBA" id="ARBA00023242"/>
    </source>
</evidence>
<name>A0A673FIG4_9TELE</name>
<comment type="similarity">
    <text evidence="2">Belongs to the TAF9 family.</text>
</comment>
<evidence type="ECO:0000256" key="2">
    <source>
        <dbReference type="ARBA" id="ARBA00007646"/>
    </source>
</evidence>
<dbReference type="SUPFAM" id="SSF47113">
    <property type="entry name" value="Histone-fold"/>
    <property type="match status" value="1"/>
</dbReference>
<keyword evidence="3" id="KW-0805">Transcription regulation</keyword>
<dbReference type="CDD" id="cd07979">
    <property type="entry name" value="HFD_TAF9"/>
    <property type="match status" value="1"/>
</dbReference>
<dbReference type="InterPro" id="IPR009072">
    <property type="entry name" value="Histone-fold"/>
</dbReference>
<dbReference type="GO" id="GO:0000124">
    <property type="term" value="C:SAGA complex"/>
    <property type="evidence" value="ECO:0007669"/>
    <property type="project" value="TreeGrafter"/>
</dbReference>
<dbReference type="GO" id="GO:0005669">
    <property type="term" value="C:transcription factor TFIID complex"/>
    <property type="evidence" value="ECO:0007669"/>
    <property type="project" value="TreeGrafter"/>
</dbReference>
<keyword evidence="4" id="KW-0804">Transcription</keyword>
<dbReference type="FunFam" id="1.10.20.10:FF:000018">
    <property type="entry name" value="Transcription initiation factor TFIID subunit 9"/>
    <property type="match status" value="1"/>
</dbReference>
<dbReference type="GO" id="GO:0046982">
    <property type="term" value="F:protein heterodimerization activity"/>
    <property type="evidence" value="ECO:0007669"/>
    <property type="project" value="InterPro"/>
</dbReference>
<dbReference type="Ensembl" id="ENSSRHT00000002283.1">
    <property type="protein sequence ID" value="ENSSRHP00000002194.1"/>
    <property type="gene ID" value="ENSSRHG00000001527.1"/>
</dbReference>
<evidence type="ECO:0000256" key="1">
    <source>
        <dbReference type="ARBA" id="ARBA00004123"/>
    </source>
</evidence>
<dbReference type="GO" id="GO:0003713">
    <property type="term" value="F:transcription coactivator activity"/>
    <property type="evidence" value="ECO:0007669"/>
    <property type="project" value="TreeGrafter"/>
</dbReference>
<dbReference type="AlphaFoldDB" id="A0A673FIG4"/>
<dbReference type="PANTHER" id="PTHR48068:SF4">
    <property type="entry name" value="TATA-BOX BINDING PROTEIN ASSOCIATED FACTOR 9"/>
    <property type="match status" value="1"/>
</dbReference>
<keyword evidence="8" id="KW-1185">Reference proteome</keyword>
<gene>
    <name evidence="7" type="primary">LOC107707126</name>
</gene>
<organism evidence="7 8">
    <name type="scientific">Sinocyclocheilus rhinocerous</name>
    <dbReference type="NCBI Taxonomy" id="307959"/>
    <lineage>
        <taxon>Eukaryota</taxon>
        <taxon>Metazoa</taxon>
        <taxon>Chordata</taxon>
        <taxon>Craniata</taxon>
        <taxon>Vertebrata</taxon>
        <taxon>Euteleostomi</taxon>
        <taxon>Actinopterygii</taxon>
        <taxon>Neopterygii</taxon>
        <taxon>Teleostei</taxon>
        <taxon>Ostariophysi</taxon>
        <taxon>Cypriniformes</taxon>
        <taxon>Cyprinidae</taxon>
        <taxon>Cyprininae</taxon>
        <taxon>Sinocyclocheilus</taxon>
    </lineage>
</organism>
<protein>
    <submittedName>
        <fullName evidence="7">Transcription initiation factor TFIID subunit 9-like</fullName>
    </submittedName>
</protein>
<sequence>MASPKTVPKDAQVMMQILKDMGITEYDPRVINQMLEFTYRYVTTIIEDAKIYSTHAKKSNVDADDIRLAIQCRVDQSFTSPPPRDFLLDIARQKNQTPLPLIKPYTGPRLPPDRYCLTAPNYRLKFLQKKVSSSVGRITVPRLSVGAVSSRPSTPTLGTPSVQTVGTKVGTPVSLTGQRFTVQIPSSQTLTVRSKAPTPTTPTVQNVLINPSLMGSKNILITTNMVSQNSSSDSTSLKRKHEDEDDYDAL</sequence>
<feature type="compositionally biased region" description="Polar residues" evidence="6">
    <location>
        <begin position="226"/>
        <end position="235"/>
    </location>
</feature>
<dbReference type="GO" id="GO:0016251">
    <property type="term" value="F:RNA polymerase II general transcription initiation factor activity"/>
    <property type="evidence" value="ECO:0007669"/>
    <property type="project" value="TreeGrafter"/>
</dbReference>
<comment type="subcellular location">
    <subcellularLocation>
        <location evidence="1">Nucleus</location>
    </subcellularLocation>
</comment>
<dbReference type="Gene3D" id="1.10.20.10">
    <property type="entry name" value="Histone, subunit A"/>
    <property type="match status" value="1"/>
</dbReference>
<accession>A0A673FIG4</accession>
<evidence type="ECO:0000313" key="7">
    <source>
        <dbReference type="Ensembl" id="ENSSRHP00000002194.1"/>
    </source>
</evidence>
<proteinExistence type="inferred from homology"/>
<dbReference type="GO" id="GO:0051123">
    <property type="term" value="P:RNA polymerase II preinitiation complex assembly"/>
    <property type="evidence" value="ECO:0007669"/>
    <property type="project" value="TreeGrafter"/>
</dbReference>
<evidence type="ECO:0000256" key="3">
    <source>
        <dbReference type="ARBA" id="ARBA00023015"/>
    </source>
</evidence>
<dbReference type="Pfam" id="PF02291">
    <property type="entry name" value="TFIID-31kDa"/>
    <property type="match status" value="1"/>
</dbReference>
<reference evidence="7" key="2">
    <citation type="submission" date="2025-09" db="UniProtKB">
        <authorList>
            <consortium name="Ensembl"/>
        </authorList>
    </citation>
    <scope>IDENTIFICATION</scope>
</reference>
<dbReference type="PANTHER" id="PTHR48068">
    <property type="entry name" value="TAF9 RNA POLYMERASE II, TATA BOX-BINDING PROTEIN (TBP)-ASSOCIATED FACTOR"/>
    <property type="match status" value="1"/>
</dbReference>
<evidence type="ECO:0000313" key="8">
    <source>
        <dbReference type="Proteomes" id="UP000472270"/>
    </source>
</evidence>
<feature type="region of interest" description="Disordered" evidence="6">
    <location>
        <begin position="226"/>
        <end position="250"/>
    </location>
</feature>
<evidence type="ECO:0000256" key="4">
    <source>
        <dbReference type="ARBA" id="ARBA00023163"/>
    </source>
</evidence>